<evidence type="ECO:0000313" key="1">
    <source>
        <dbReference type="EMBL" id="CAA9483144.1"/>
    </source>
</evidence>
<name>A0A6J4RW10_9ACTN</name>
<organism evidence="1">
    <name type="scientific">uncultured Solirubrobacteraceae bacterium</name>
    <dbReference type="NCBI Taxonomy" id="1162706"/>
    <lineage>
        <taxon>Bacteria</taxon>
        <taxon>Bacillati</taxon>
        <taxon>Actinomycetota</taxon>
        <taxon>Thermoleophilia</taxon>
        <taxon>Solirubrobacterales</taxon>
        <taxon>Solirubrobacteraceae</taxon>
        <taxon>environmental samples</taxon>
    </lineage>
</organism>
<accession>A0A6J4RW10</accession>
<dbReference type="EMBL" id="CADCVR010000027">
    <property type="protein sequence ID" value="CAA9483144.1"/>
    <property type="molecule type" value="Genomic_DNA"/>
</dbReference>
<sequence length="57" mass="5323">MGGGAWSRRNRSIAAAIAAASCAVAGCVTIDGGAGLGMRRGSLTRFGGSGGLSPGAG</sequence>
<reference evidence="1" key="1">
    <citation type="submission" date="2020-02" db="EMBL/GenBank/DDBJ databases">
        <authorList>
            <person name="Meier V. D."/>
        </authorList>
    </citation>
    <scope>NUCLEOTIDE SEQUENCE</scope>
    <source>
        <strain evidence="1">AVDCRST_MAG53</strain>
    </source>
</reference>
<proteinExistence type="predicted"/>
<protein>
    <submittedName>
        <fullName evidence="1">Uncharacterized protein</fullName>
    </submittedName>
</protein>
<gene>
    <name evidence="1" type="ORF">AVDCRST_MAG53-882</name>
</gene>
<dbReference type="AlphaFoldDB" id="A0A6J4RW10"/>